<dbReference type="PANTHER" id="PTHR33388">
    <property type="entry name" value="OS01G0212500 PROTEIN"/>
    <property type="match status" value="1"/>
</dbReference>
<proteinExistence type="predicted"/>
<evidence type="ECO:0000256" key="3">
    <source>
        <dbReference type="ARBA" id="ARBA00023163"/>
    </source>
</evidence>
<evidence type="ECO:0000313" key="5">
    <source>
        <dbReference type="EMBL" id="KAK4779164.1"/>
    </source>
</evidence>
<feature type="compositionally biased region" description="Polar residues" evidence="4">
    <location>
        <begin position="189"/>
        <end position="203"/>
    </location>
</feature>
<name>A0AAN7QTH5_TRANT</name>
<keyword evidence="1" id="KW-0678">Repressor</keyword>
<evidence type="ECO:0000256" key="2">
    <source>
        <dbReference type="ARBA" id="ARBA00023015"/>
    </source>
</evidence>
<dbReference type="AlphaFoldDB" id="A0AAN7QTH5"/>
<feature type="region of interest" description="Disordered" evidence="4">
    <location>
        <begin position="189"/>
        <end position="208"/>
    </location>
</feature>
<keyword evidence="2" id="KW-0805">Transcription regulation</keyword>
<dbReference type="Proteomes" id="UP001346149">
    <property type="component" value="Unassembled WGS sequence"/>
</dbReference>
<evidence type="ECO:0000256" key="1">
    <source>
        <dbReference type="ARBA" id="ARBA00022491"/>
    </source>
</evidence>
<accession>A0AAN7QTH5</accession>
<organism evidence="5 6">
    <name type="scientific">Trapa natans</name>
    <name type="common">Water chestnut</name>
    <dbReference type="NCBI Taxonomy" id="22666"/>
    <lineage>
        <taxon>Eukaryota</taxon>
        <taxon>Viridiplantae</taxon>
        <taxon>Streptophyta</taxon>
        <taxon>Embryophyta</taxon>
        <taxon>Tracheophyta</taxon>
        <taxon>Spermatophyta</taxon>
        <taxon>Magnoliopsida</taxon>
        <taxon>eudicotyledons</taxon>
        <taxon>Gunneridae</taxon>
        <taxon>Pentapetalae</taxon>
        <taxon>rosids</taxon>
        <taxon>malvids</taxon>
        <taxon>Myrtales</taxon>
        <taxon>Lythraceae</taxon>
        <taxon>Trapa</taxon>
    </lineage>
</organism>
<evidence type="ECO:0000256" key="4">
    <source>
        <dbReference type="SAM" id="MobiDB-lite"/>
    </source>
</evidence>
<dbReference type="InterPro" id="IPR040356">
    <property type="entry name" value="SPEAR"/>
</dbReference>
<dbReference type="PANTHER" id="PTHR33388:SF1">
    <property type="entry name" value="PROTEIN SPEAR2"/>
    <property type="match status" value="1"/>
</dbReference>
<dbReference type="GO" id="GO:0003700">
    <property type="term" value="F:DNA-binding transcription factor activity"/>
    <property type="evidence" value="ECO:0007669"/>
    <property type="project" value="InterPro"/>
</dbReference>
<keyword evidence="3" id="KW-0804">Transcription</keyword>
<sequence length="274" mass="30141">MMMVLPWDVNKTANKDERASIRRRRRSISAGGGGREVLGVNNSSMIQKAARAPLRGPGIAQLEKFRLDEIRKQEAALAMAVTGRRLGSAPPITPGQGNVPRWPYGSEHVSRLRLELIKQVNMMVPSAAPNDHHHPSTMEPLSNRYYYQAGHTQTAPRQRKVVNIYRRSAHQTGGRLMYYNGNVGGQDLTGDSISSAGESNPTRGSREDANIGEVLTPADPRSMDPGSLVSTQKNVIFCNFLPCASSWGHGVKEEPRGHGEDEEVDPTIDLELRL</sequence>
<comment type="caution">
    <text evidence="5">The sequence shown here is derived from an EMBL/GenBank/DDBJ whole genome shotgun (WGS) entry which is preliminary data.</text>
</comment>
<keyword evidence="6" id="KW-1185">Reference proteome</keyword>
<evidence type="ECO:0000313" key="6">
    <source>
        <dbReference type="Proteomes" id="UP001346149"/>
    </source>
</evidence>
<dbReference type="EMBL" id="JAXQNO010000017">
    <property type="protein sequence ID" value="KAK4779164.1"/>
    <property type="molecule type" value="Genomic_DNA"/>
</dbReference>
<gene>
    <name evidence="5" type="ORF">SAY86_006692</name>
</gene>
<protein>
    <submittedName>
        <fullName evidence="5">Uncharacterized protein</fullName>
    </submittedName>
</protein>
<reference evidence="5 6" key="1">
    <citation type="journal article" date="2023" name="Hortic Res">
        <title>Pangenome of water caltrop reveals structural variations and asymmetric subgenome divergence after allopolyploidization.</title>
        <authorList>
            <person name="Zhang X."/>
            <person name="Chen Y."/>
            <person name="Wang L."/>
            <person name="Yuan Y."/>
            <person name="Fang M."/>
            <person name="Shi L."/>
            <person name="Lu R."/>
            <person name="Comes H.P."/>
            <person name="Ma Y."/>
            <person name="Chen Y."/>
            <person name="Huang G."/>
            <person name="Zhou Y."/>
            <person name="Zheng Z."/>
            <person name="Qiu Y."/>
        </authorList>
    </citation>
    <scope>NUCLEOTIDE SEQUENCE [LARGE SCALE GENOMIC DNA]</scope>
    <source>
        <strain evidence="5">F231</strain>
    </source>
</reference>